<dbReference type="InterPro" id="IPR050194">
    <property type="entry name" value="Glycosyltransferase_grp1"/>
</dbReference>
<feature type="domain" description="Glycosyl transferase family 1" evidence="1">
    <location>
        <begin position="191"/>
        <end position="339"/>
    </location>
</feature>
<comment type="caution">
    <text evidence="3">The sequence shown here is derived from an EMBL/GenBank/DDBJ whole genome shotgun (WGS) entry which is preliminary data.</text>
</comment>
<sequence length="371" mass="42472">MKVALTHDHLFQIGGAEKVLLELHNIFPESPVYTLIHNPEKSGLFNDLDIKTSFLQKLPFARNHFKWYLGLMPIAWEQLDFSDYDIVISSSSAFSKGILTPPNTLNISYCHSPTRYLWSDAHKYVEELKQPKVIKKLLPIMLNRLRTWDYTAAQRVDKFIANSEFVAKRIKKYYQRESTVIYPPVETDKFKISEELGNYYVLVSRLRPYKKVDLAIKAFNKLHIPLKIIGGGEEITSLKKIAKDNIEFLGEASDQKRNEVISKALAFIHPQEEDFGIAAVEAMASGRPVIAYKSGGALETVQEGLSGKLFAEQSWEALAEAVLEFQKDLNNYDARAIKNHAENFSVNQFEKKMKDFVSQSWQEFSGRTLQL</sequence>
<dbReference type="PANTHER" id="PTHR45947:SF3">
    <property type="entry name" value="SULFOQUINOVOSYL TRANSFERASE SQD2"/>
    <property type="match status" value="1"/>
</dbReference>
<evidence type="ECO:0000259" key="1">
    <source>
        <dbReference type="Pfam" id="PF00534"/>
    </source>
</evidence>
<feature type="domain" description="Glycosyltransferase subfamily 4-like N-terminal" evidence="2">
    <location>
        <begin position="13"/>
        <end position="189"/>
    </location>
</feature>
<evidence type="ECO:0000259" key="2">
    <source>
        <dbReference type="Pfam" id="PF13439"/>
    </source>
</evidence>
<protein>
    <submittedName>
        <fullName evidence="3">Glycosyltransferase family 4 protein</fullName>
    </submittedName>
</protein>
<dbReference type="AlphaFoldDB" id="A0A2M6WCF9"/>
<dbReference type="GO" id="GO:0016757">
    <property type="term" value="F:glycosyltransferase activity"/>
    <property type="evidence" value="ECO:0007669"/>
    <property type="project" value="InterPro"/>
</dbReference>
<accession>A0A2M6WCF9</accession>
<evidence type="ECO:0000313" key="4">
    <source>
        <dbReference type="Proteomes" id="UP000230543"/>
    </source>
</evidence>
<dbReference type="EMBL" id="PFBO01000059">
    <property type="protein sequence ID" value="PIT90481.1"/>
    <property type="molecule type" value="Genomic_DNA"/>
</dbReference>
<dbReference type="PANTHER" id="PTHR45947">
    <property type="entry name" value="SULFOQUINOVOSYL TRANSFERASE SQD2"/>
    <property type="match status" value="1"/>
</dbReference>
<evidence type="ECO:0000313" key="3">
    <source>
        <dbReference type="EMBL" id="PIT90481.1"/>
    </source>
</evidence>
<reference evidence="4" key="1">
    <citation type="submission" date="2017-09" db="EMBL/GenBank/DDBJ databases">
        <title>Depth-based differentiation of microbial function through sediment-hosted aquifers and enrichment of novel symbionts in the deep terrestrial subsurface.</title>
        <authorList>
            <person name="Probst A.J."/>
            <person name="Ladd B."/>
            <person name="Jarett J.K."/>
            <person name="Geller-Mcgrath D.E."/>
            <person name="Sieber C.M.K."/>
            <person name="Emerson J.B."/>
            <person name="Anantharaman K."/>
            <person name="Thomas B.C."/>
            <person name="Malmstrom R."/>
            <person name="Stieglmeier M."/>
            <person name="Klingl A."/>
            <person name="Woyke T."/>
            <person name="Ryan C.M."/>
            <person name="Banfield J.F."/>
        </authorList>
    </citation>
    <scope>NUCLEOTIDE SEQUENCE [LARGE SCALE GENOMIC DNA]</scope>
</reference>
<dbReference type="InterPro" id="IPR001296">
    <property type="entry name" value="Glyco_trans_1"/>
</dbReference>
<name>A0A2M6WCF9_9BACT</name>
<dbReference type="Gene3D" id="3.40.50.2000">
    <property type="entry name" value="Glycogen Phosphorylase B"/>
    <property type="match status" value="2"/>
</dbReference>
<proteinExistence type="predicted"/>
<dbReference type="Pfam" id="PF00534">
    <property type="entry name" value="Glycos_transf_1"/>
    <property type="match status" value="1"/>
</dbReference>
<dbReference type="Pfam" id="PF13439">
    <property type="entry name" value="Glyco_transf_4"/>
    <property type="match status" value="1"/>
</dbReference>
<dbReference type="SUPFAM" id="SSF53756">
    <property type="entry name" value="UDP-Glycosyltransferase/glycogen phosphorylase"/>
    <property type="match status" value="1"/>
</dbReference>
<gene>
    <name evidence="3" type="ORF">COU22_01900</name>
</gene>
<dbReference type="InterPro" id="IPR028098">
    <property type="entry name" value="Glyco_trans_4-like_N"/>
</dbReference>
<organism evidence="3 4">
    <name type="scientific">Candidatus Komeilibacteria bacterium CG10_big_fil_rev_8_21_14_0_10_41_13</name>
    <dbReference type="NCBI Taxonomy" id="1974476"/>
    <lineage>
        <taxon>Bacteria</taxon>
        <taxon>Candidatus Komeiliibacteriota</taxon>
    </lineage>
</organism>
<dbReference type="Proteomes" id="UP000230543">
    <property type="component" value="Unassembled WGS sequence"/>
</dbReference>
<keyword evidence="3" id="KW-0808">Transferase</keyword>